<keyword evidence="2" id="KW-0012">Acyltransferase</keyword>
<proteinExistence type="predicted"/>
<evidence type="ECO:0000256" key="1">
    <source>
        <dbReference type="ARBA" id="ARBA00022679"/>
    </source>
</evidence>
<dbReference type="CDD" id="cd04301">
    <property type="entry name" value="NAT_SF"/>
    <property type="match status" value="1"/>
</dbReference>
<comment type="caution">
    <text evidence="4">The sequence shown here is derived from an EMBL/GenBank/DDBJ whole genome shotgun (WGS) entry which is preliminary data.</text>
</comment>
<organism evidence="4 5">
    <name type="scientific">Glycomyces buryatensis</name>
    <dbReference type="NCBI Taxonomy" id="2570927"/>
    <lineage>
        <taxon>Bacteria</taxon>
        <taxon>Bacillati</taxon>
        <taxon>Actinomycetota</taxon>
        <taxon>Actinomycetes</taxon>
        <taxon>Glycomycetales</taxon>
        <taxon>Glycomycetaceae</taxon>
        <taxon>Glycomyces</taxon>
    </lineage>
</organism>
<dbReference type="GO" id="GO:0016747">
    <property type="term" value="F:acyltransferase activity, transferring groups other than amino-acyl groups"/>
    <property type="evidence" value="ECO:0007669"/>
    <property type="project" value="InterPro"/>
</dbReference>
<evidence type="ECO:0000256" key="2">
    <source>
        <dbReference type="ARBA" id="ARBA00023315"/>
    </source>
</evidence>
<dbReference type="PROSITE" id="PS51186">
    <property type="entry name" value="GNAT"/>
    <property type="match status" value="1"/>
</dbReference>
<protein>
    <submittedName>
        <fullName evidence="4">GNAT family N-acetyltransferase</fullName>
    </submittedName>
</protein>
<evidence type="ECO:0000313" key="4">
    <source>
        <dbReference type="EMBL" id="THV43303.1"/>
    </source>
</evidence>
<sequence length="183" mass="20225">MERRGNRPRSAETAEHRELTVPLAIRDLTRDDLADCGWSGGPLHLAAVAGELERAEAREVDYLAVCAPSGSPVAIGGVDFVPFADAGYLWQLAVHPLLQRCGIGTLLVGALEDRIRARGRFRAELRYEEHEAGNRAFYERLGYTAYGTVADGWDQQLPGGRIERYETTCVQMRRELQPLASAS</sequence>
<dbReference type="Pfam" id="PF00583">
    <property type="entry name" value="Acetyltransf_1"/>
    <property type="match status" value="1"/>
</dbReference>
<dbReference type="PANTHER" id="PTHR43877">
    <property type="entry name" value="AMINOALKYLPHOSPHONATE N-ACETYLTRANSFERASE-RELATED-RELATED"/>
    <property type="match status" value="1"/>
</dbReference>
<reference evidence="5" key="1">
    <citation type="submission" date="2019-04" db="EMBL/GenBank/DDBJ databases">
        <title>Nocardioides xinjiangensis sp. nov.</title>
        <authorList>
            <person name="Liu S."/>
        </authorList>
    </citation>
    <scope>NUCLEOTIDE SEQUENCE [LARGE SCALE GENOMIC DNA]</scope>
    <source>
        <strain evidence="5">18</strain>
    </source>
</reference>
<dbReference type="Gene3D" id="3.40.630.30">
    <property type="match status" value="1"/>
</dbReference>
<dbReference type="OrthoDB" id="5173601at2"/>
<accession>A0A4S8QFA8</accession>
<keyword evidence="1 4" id="KW-0808">Transferase</keyword>
<dbReference type="InterPro" id="IPR050832">
    <property type="entry name" value="Bact_Acetyltransf"/>
</dbReference>
<gene>
    <name evidence="4" type="ORF">FAB82_01085</name>
</gene>
<dbReference type="EMBL" id="STGY01000004">
    <property type="protein sequence ID" value="THV43303.1"/>
    <property type="molecule type" value="Genomic_DNA"/>
</dbReference>
<evidence type="ECO:0000313" key="5">
    <source>
        <dbReference type="Proteomes" id="UP000308760"/>
    </source>
</evidence>
<feature type="domain" description="N-acetyltransferase" evidence="3">
    <location>
        <begin position="23"/>
        <end position="177"/>
    </location>
</feature>
<reference evidence="4 5" key="2">
    <citation type="submission" date="2019-05" db="EMBL/GenBank/DDBJ databases">
        <title>Glycomyces buryatensis sp. nov.</title>
        <authorList>
            <person name="Nikitina E."/>
        </authorList>
    </citation>
    <scope>NUCLEOTIDE SEQUENCE [LARGE SCALE GENOMIC DNA]</scope>
    <source>
        <strain evidence="4 5">18</strain>
    </source>
</reference>
<dbReference type="AlphaFoldDB" id="A0A4S8QFA8"/>
<name>A0A4S8QFA8_9ACTN</name>
<dbReference type="InterPro" id="IPR000182">
    <property type="entry name" value="GNAT_dom"/>
</dbReference>
<evidence type="ECO:0000259" key="3">
    <source>
        <dbReference type="PROSITE" id="PS51186"/>
    </source>
</evidence>
<dbReference type="SUPFAM" id="SSF55729">
    <property type="entry name" value="Acyl-CoA N-acyltransferases (Nat)"/>
    <property type="match status" value="1"/>
</dbReference>
<dbReference type="InterPro" id="IPR016181">
    <property type="entry name" value="Acyl_CoA_acyltransferase"/>
</dbReference>
<dbReference type="Proteomes" id="UP000308760">
    <property type="component" value="Unassembled WGS sequence"/>
</dbReference>
<keyword evidence="5" id="KW-1185">Reference proteome</keyword>